<dbReference type="InterPro" id="IPR006652">
    <property type="entry name" value="Kelch_1"/>
</dbReference>
<evidence type="ECO:0000313" key="1">
    <source>
        <dbReference type="EMBL" id="CAK9037228.1"/>
    </source>
</evidence>
<dbReference type="SUPFAM" id="SSF117281">
    <property type="entry name" value="Kelch motif"/>
    <property type="match status" value="1"/>
</dbReference>
<sequence>MALLPCEQLLLARYVDERPVPIEESFCDVLNLDSLDWRPLPNSAYRHICIDEDILDHSAFFGAASVSRRIVALMGHMTLAYNPTLPEDGWRAVVAPLGDVEVGASSCCVALGDELIVASGRPPALARKVAGFRFAKPPTDPLWFHGSWRQLPDLDKARVGGAMAVVDDYLYITGGVDETTGEFHNTAERLAARPRDVEDWQSVPWFQMPRALHAHNAFAMPYLE</sequence>
<dbReference type="Pfam" id="PF01344">
    <property type="entry name" value="Kelch_1"/>
    <property type="match status" value="1"/>
</dbReference>
<gene>
    <name evidence="1" type="ORF">SCF082_LOCUS22064</name>
</gene>
<dbReference type="EMBL" id="CAXAMM010015803">
    <property type="protein sequence ID" value="CAK9037228.1"/>
    <property type="molecule type" value="Genomic_DNA"/>
</dbReference>
<organism evidence="1 2">
    <name type="scientific">Durusdinium trenchii</name>
    <dbReference type="NCBI Taxonomy" id="1381693"/>
    <lineage>
        <taxon>Eukaryota</taxon>
        <taxon>Sar</taxon>
        <taxon>Alveolata</taxon>
        <taxon>Dinophyceae</taxon>
        <taxon>Suessiales</taxon>
        <taxon>Symbiodiniaceae</taxon>
        <taxon>Durusdinium</taxon>
    </lineage>
</organism>
<dbReference type="Gene3D" id="2.120.10.80">
    <property type="entry name" value="Kelch-type beta propeller"/>
    <property type="match status" value="1"/>
</dbReference>
<comment type="caution">
    <text evidence="1">The sequence shown here is derived from an EMBL/GenBank/DDBJ whole genome shotgun (WGS) entry which is preliminary data.</text>
</comment>
<reference evidence="1 2" key="1">
    <citation type="submission" date="2024-02" db="EMBL/GenBank/DDBJ databases">
        <authorList>
            <person name="Chen Y."/>
            <person name="Shah S."/>
            <person name="Dougan E. K."/>
            <person name="Thang M."/>
            <person name="Chan C."/>
        </authorList>
    </citation>
    <scope>NUCLEOTIDE SEQUENCE [LARGE SCALE GENOMIC DNA]</scope>
</reference>
<proteinExistence type="predicted"/>
<accession>A0ABP0LDI7</accession>
<dbReference type="Proteomes" id="UP001642464">
    <property type="component" value="Unassembled WGS sequence"/>
</dbReference>
<evidence type="ECO:0000313" key="2">
    <source>
        <dbReference type="Proteomes" id="UP001642464"/>
    </source>
</evidence>
<keyword evidence="2" id="KW-1185">Reference proteome</keyword>
<protein>
    <submittedName>
        <fullName evidence="1">Uncharacterized protein</fullName>
    </submittedName>
</protein>
<name>A0ABP0LDI7_9DINO</name>
<dbReference type="InterPro" id="IPR015915">
    <property type="entry name" value="Kelch-typ_b-propeller"/>
</dbReference>